<dbReference type="RefSeq" id="YP_010049750.1">
    <property type="nucleotide sequence ID" value="NC_054393.1"/>
</dbReference>
<reference evidence="1 2" key="1">
    <citation type="submission" date="2019-02" db="EMBL/GenBank/DDBJ databases">
        <authorList>
            <person name="Kanzanas C."/>
            <person name="Smith M.A."/>
            <person name="Zack K.M."/>
            <person name="Garlena R.A."/>
            <person name="Russell D.A."/>
            <person name="Pope W.H."/>
            <person name="Jacobs-Sera D."/>
            <person name="Hatfull G.F."/>
        </authorList>
    </citation>
    <scope>NUCLEOTIDE SEQUENCE [LARGE SCALE GENOMIC DNA]</scope>
</reference>
<name>A0A482JAK0_9CAUD</name>
<dbReference type="SUPFAM" id="SSF53098">
    <property type="entry name" value="Ribonuclease H-like"/>
    <property type="match status" value="1"/>
</dbReference>
<dbReference type="InterPro" id="IPR012337">
    <property type="entry name" value="RNaseH-like_sf"/>
</dbReference>
<protein>
    <submittedName>
        <fullName evidence="1">RuvC-like resolvase</fullName>
    </submittedName>
</protein>
<dbReference type="Gene3D" id="3.30.420.10">
    <property type="entry name" value="Ribonuclease H-like superfamily/Ribonuclease H"/>
    <property type="match status" value="1"/>
</dbReference>
<keyword evidence="2" id="KW-1185">Reference proteome</keyword>
<sequence length="189" mass="20786">MIIAGIDPSLTSAGIAAFRDGRVAKLTSVGRTGSSSEDYDDRSDRIDYQSQLVVSSLPRGVELVMIEGPAYDANYGSQFDRAGLWHFIYRRLKIARVPTVVVPPTVAKKFATDNGNASKKLMTAAAREVWHDLRIRNGDEADALWIGAYGVAEVGDWLPFDLTDSQKLVLKKNKLVPNKLAHNKKQGVK</sequence>
<dbReference type="GeneID" id="63743073"/>
<dbReference type="Proteomes" id="UP000294565">
    <property type="component" value="Segment"/>
</dbReference>
<dbReference type="KEGG" id="vg:63743073"/>
<dbReference type="EMBL" id="MK494099">
    <property type="protein sequence ID" value="QBP29738.1"/>
    <property type="molecule type" value="Genomic_DNA"/>
</dbReference>
<organism evidence="1 2">
    <name type="scientific">Mycobacterium phage Typha</name>
    <dbReference type="NCBI Taxonomy" id="2517971"/>
    <lineage>
        <taxon>Viruses</taxon>
        <taxon>Duplodnaviria</taxon>
        <taxon>Heunggongvirae</taxon>
        <taxon>Uroviricota</taxon>
        <taxon>Caudoviricetes</taxon>
        <taxon>Typhavirus</taxon>
        <taxon>Typhavirus typha</taxon>
    </lineage>
</organism>
<evidence type="ECO:0000313" key="1">
    <source>
        <dbReference type="EMBL" id="QBP29738.1"/>
    </source>
</evidence>
<gene>
    <name evidence="1" type="primary">83</name>
    <name evidence="1" type="ORF">SEA_TYPHA_83</name>
</gene>
<proteinExistence type="predicted"/>
<accession>A0A482JAK0</accession>
<evidence type="ECO:0000313" key="2">
    <source>
        <dbReference type="Proteomes" id="UP000294565"/>
    </source>
</evidence>
<dbReference type="InterPro" id="IPR036397">
    <property type="entry name" value="RNaseH_sf"/>
</dbReference>
<dbReference type="GO" id="GO:0003676">
    <property type="term" value="F:nucleic acid binding"/>
    <property type="evidence" value="ECO:0007669"/>
    <property type="project" value="InterPro"/>
</dbReference>